<dbReference type="Gene3D" id="1.25.40.340">
    <property type="match status" value="1"/>
</dbReference>
<dbReference type="SMART" id="SM01120">
    <property type="entry name" value="Dak2"/>
    <property type="match status" value="1"/>
</dbReference>
<dbReference type="GO" id="GO:0019563">
    <property type="term" value="P:glycerol catabolic process"/>
    <property type="evidence" value="ECO:0007669"/>
    <property type="project" value="TreeGrafter"/>
</dbReference>
<gene>
    <name evidence="4" type="primary">dhaL</name>
    <name evidence="4" type="ORF">K9D25_04360</name>
</gene>
<evidence type="ECO:0000256" key="2">
    <source>
        <dbReference type="ARBA" id="ARBA00022777"/>
    </source>
</evidence>
<evidence type="ECO:0000256" key="1">
    <source>
        <dbReference type="ARBA" id="ARBA00022679"/>
    </source>
</evidence>
<dbReference type="InterPro" id="IPR036117">
    <property type="entry name" value="DhaL_dom_sf"/>
</dbReference>
<dbReference type="RefSeq" id="WP_244379619.1">
    <property type="nucleotide sequence ID" value="NZ_CP083239.1"/>
</dbReference>
<protein>
    <submittedName>
        <fullName evidence="4">Dihydroxyacetone kinase subunit L</fullName>
    </submittedName>
</protein>
<dbReference type="PROSITE" id="PS51480">
    <property type="entry name" value="DHAL"/>
    <property type="match status" value="1"/>
</dbReference>
<dbReference type="InterPro" id="IPR004007">
    <property type="entry name" value="DhaL_dom"/>
</dbReference>
<dbReference type="Proteomes" id="UP000831684">
    <property type="component" value="Chromosome"/>
</dbReference>
<evidence type="ECO:0000259" key="3">
    <source>
        <dbReference type="PROSITE" id="PS51480"/>
    </source>
</evidence>
<evidence type="ECO:0000313" key="5">
    <source>
        <dbReference type="Proteomes" id="UP000831684"/>
    </source>
</evidence>
<accession>A0A9E6ZXT0</accession>
<keyword evidence="1" id="KW-0808">Transferase</keyword>
<dbReference type="EMBL" id="CP083239">
    <property type="protein sequence ID" value="UOK71957.1"/>
    <property type="molecule type" value="Genomic_DNA"/>
</dbReference>
<reference evidence="4" key="1">
    <citation type="submission" date="2021-09" db="EMBL/GenBank/DDBJ databases">
        <title>Network and meta-omics reveal the key degrader and cooperation patterns in an efficient 1,4-dioxane-degrading microbial community.</title>
        <authorList>
            <person name="Dai C."/>
        </authorList>
    </citation>
    <scope>NUCLEOTIDE SEQUENCE</scope>
    <source>
        <strain evidence="4">ZM13</strain>
    </source>
</reference>
<dbReference type="SUPFAM" id="SSF101473">
    <property type="entry name" value="DhaL-like"/>
    <property type="match status" value="1"/>
</dbReference>
<dbReference type="GO" id="GO:0005829">
    <property type="term" value="C:cytosol"/>
    <property type="evidence" value="ECO:0007669"/>
    <property type="project" value="TreeGrafter"/>
</dbReference>
<dbReference type="GO" id="GO:0004371">
    <property type="term" value="F:glycerone kinase activity"/>
    <property type="evidence" value="ECO:0007669"/>
    <property type="project" value="InterPro"/>
</dbReference>
<feature type="domain" description="DhaL" evidence="3">
    <location>
        <begin position="6"/>
        <end position="196"/>
    </location>
</feature>
<dbReference type="Pfam" id="PF02734">
    <property type="entry name" value="Dak2"/>
    <property type="match status" value="1"/>
</dbReference>
<name>A0A9E6ZXT0_9HYPH</name>
<dbReference type="FunFam" id="1.25.40.340:FF:000002">
    <property type="entry name" value="Dihydroxyacetone kinase, L subunit"/>
    <property type="match status" value="1"/>
</dbReference>
<dbReference type="AlphaFoldDB" id="A0A9E6ZXT0"/>
<proteinExistence type="predicted"/>
<sequence length="204" mass="21463">MPLDASDLSQLIALCRAQIERHCEHLGRLDSAIGDGDHGTNMQRGLEAVYGERSEIASLPLPAALERIGLVLVMTIGGAAGPLYGTLLMELGRGLADEGGRTDFAASLARAIAAVARRGRSGPGDKTLLDVLYPVQAEIARHAAPDRIAACARTAAQATEMMLARRGRASYLGARSVGHEDPGASSCALLAMTICQYFQEHTPS</sequence>
<dbReference type="PANTHER" id="PTHR28629">
    <property type="entry name" value="TRIOKINASE/FMN CYCLASE"/>
    <property type="match status" value="1"/>
</dbReference>
<evidence type="ECO:0000313" key="4">
    <source>
        <dbReference type="EMBL" id="UOK71957.1"/>
    </source>
</evidence>
<keyword evidence="2 4" id="KW-0418">Kinase</keyword>
<organism evidence="4 5">
    <name type="scientific">Ancylobacter polymorphus</name>
    <dbReference type="NCBI Taxonomy" id="223390"/>
    <lineage>
        <taxon>Bacteria</taxon>
        <taxon>Pseudomonadati</taxon>
        <taxon>Pseudomonadota</taxon>
        <taxon>Alphaproteobacteria</taxon>
        <taxon>Hyphomicrobiales</taxon>
        <taxon>Xanthobacteraceae</taxon>
        <taxon>Ancylobacter</taxon>
    </lineage>
</organism>
<dbReference type="PANTHER" id="PTHR28629:SF4">
    <property type="entry name" value="TRIOKINASE_FMN CYCLASE"/>
    <property type="match status" value="1"/>
</dbReference>
<dbReference type="InterPro" id="IPR012737">
    <property type="entry name" value="DhaK_L_YcgS"/>
</dbReference>
<dbReference type="KEGG" id="apol:K9D25_04360"/>
<dbReference type="NCBIfam" id="TIGR02365">
    <property type="entry name" value="dha_L_ycgS"/>
    <property type="match status" value="1"/>
</dbReference>
<dbReference type="InterPro" id="IPR050861">
    <property type="entry name" value="Dihydroxyacetone_Kinase"/>
</dbReference>